<accession>A0ABW0QQ80</accession>
<evidence type="ECO:0000256" key="1">
    <source>
        <dbReference type="SAM" id="Phobius"/>
    </source>
</evidence>
<feature type="transmembrane region" description="Helical" evidence="1">
    <location>
        <begin position="143"/>
        <end position="163"/>
    </location>
</feature>
<name>A0ABW0QQ80_9GAMM</name>
<dbReference type="Pfam" id="PF04403">
    <property type="entry name" value="PqiA"/>
    <property type="match status" value="1"/>
</dbReference>
<feature type="transmembrane region" description="Helical" evidence="1">
    <location>
        <begin position="97"/>
        <end position="122"/>
    </location>
</feature>
<dbReference type="EMBL" id="JBHSNF010000002">
    <property type="protein sequence ID" value="MFC5526540.1"/>
    <property type="molecule type" value="Genomic_DNA"/>
</dbReference>
<protein>
    <submittedName>
        <fullName evidence="2">Paraquat-inducible protein A</fullName>
    </submittedName>
</protein>
<gene>
    <name evidence="2" type="ORF">ACFPPA_12425</name>
</gene>
<evidence type="ECO:0000313" key="3">
    <source>
        <dbReference type="Proteomes" id="UP001596114"/>
    </source>
</evidence>
<organism evidence="2 3">
    <name type="scientific">Rhodanobacter ginsengisoli</name>
    <dbReference type="NCBI Taxonomy" id="418646"/>
    <lineage>
        <taxon>Bacteria</taxon>
        <taxon>Pseudomonadati</taxon>
        <taxon>Pseudomonadota</taxon>
        <taxon>Gammaproteobacteria</taxon>
        <taxon>Lysobacterales</taxon>
        <taxon>Rhodanobacteraceae</taxon>
        <taxon>Rhodanobacter</taxon>
    </lineage>
</organism>
<feature type="transmembrane region" description="Helical" evidence="1">
    <location>
        <begin position="50"/>
        <end position="70"/>
    </location>
</feature>
<dbReference type="RefSeq" id="WP_377320302.1">
    <property type="nucleotide sequence ID" value="NZ_JBHSNF010000002.1"/>
</dbReference>
<sequence>MGTSSPEPLLICEHCDTVYRRRRLSRGDVAQCARCHAVLERHHGMSSNTLLALVLTAMIAFTQANLWPIVTLGLNGQYSSATLWGTIITMWQQQAQVVAVIAAATLFFFPLIKMLSFGWLYWFARDGRRAPGFVPIMVTMHYLGPWTMSEVFVLGALVAIVKARVYFEVTPDPGIYAYALLTLMITVFASVDVRRLWDTTAERPA</sequence>
<comment type="caution">
    <text evidence="2">The sequence shown here is derived from an EMBL/GenBank/DDBJ whole genome shotgun (WGS) entry which is preliminary data.</text>
</comment>
<dbReference type="InterPro" id="IPR007498">
    <property type="entry name" value="PqiA-like"/>
</dbReference>
<keyword evidence="3" id="KW-1185">Reference proteome</keyword>
<keyword evidence="1" id="KW-0472">Membrane</keyword>
<keyword evidence="1" id="KW-0812">Transmembrane</keyword>
<dbReference type="Proteomes" id="UP001596114">
    <property type="component" value="Unassembled WGS sequence"/>
</dbReference>
<feature type="transmembrane region" description="Helical" evidence="1">
    <location>
        <begin position="175"/>
        <end position="193"/>
    </location>
</feature>
<keyword evidence="1" id="KW-1133">Transmembrane helix</keyword>
<evidence type="ECO:0000313" key="2">
    <source>
        <dbReference type="EMBL" id="MFC5526540.1"/>
    </source>
</evidence>
<reference evidence="3" key="1">
    <citation type="journal article" date="2019" name="Int. J. Syst. Evol. Microbiol.">
        <title>The Global Catalogue of Microorganisms (GCM) 10K type strain sequencing project: providing services to taxonomists for standard genome sequencing and annotation.</title>
        <authorList>
            <consortium name="The Broad Institute Genomics Platform"/>
            <consortium name="The Broad Institute Genome Sequencing Center for Infectious Disease"/>
            <person name="Wu L."/>
            <person name="Ma J."/>
        </authorList>
    </citation>
    <scope>NUCLEOTIDE SEQUENCE [LARGE SCALE GENOMIC DNA]</scope>
    <source>
        <strain evidence="3">CGMCC 1.16619</strain>
    </source>
</reference>
<proteinExistence type="predicted"/>